<evidence type="ECO:0000256" key="8">
    <source>
        <dbReference type="ARBA" id="ARBA00034617"/>
    </source>
</evidence>
<dbReference type="HOGENOM" id="CLU_004585_5_2_4"/>
<keyword evidence="6" id="KW-0238">DNA-binding</keyword>
<reference evidence="16 17" key="1">
    <citation type="submission" date="2011-02" db="EMBL/GenBank/DDBJ databases">
        <authorList>
            <person name="Muzny D."/>
            <person name="Qin X."/>
            <person name="Deng J."/>
            <person name="Jiang H."/>
            <person name="Liu Y."/>
            <person name="Qu J."/>
            <person name="Song X.-Z."/>
            <person name="Zhang L."/>
            <person name="Thornton R."/>
            <person name="Coyle M."/>
            <person name="Francisco L."/>
            <person name="Jackson L."/>
            <person name="Javaid M."/>
            <person name="Korchina V."/>
            <person name="Kovar C."/>
            <person name="Mata R."/>
            <person name="Mathew T."/>
            <person name="Ngo R."/>
            <person name="Nguyen L."/>
            <person name="Nguyen N."/>
            <person name="Okwuonu G."/>
            <person name="Ongeri F."/>
            <person name="Pham C."/>
            <person name="Simmons D."/>
            <person name="Wilczek-Boney K."/>
            <person name="Hale W."/>
            <person name="Jakkamsetti A."/>
            <person name="Pham P."/>
            <person name="Ruth R."/>
            <person name="San Lucas F."/>
            <person name="Warren J."/>
            <person name="Zhang J."/>
            <person name="Zhao Z."/>
            <person name="Zhou C."/>
            <person name="Zhu D."/>
            <person name="Lee S."/>
            <person name="Bess C."/>
            <person name="Blankenburg K."/>
            <person name="Forbes L."/>
            <person name="Fu Q."/>
            <person name="Gubbala S."/>
            <person name="Hirani K."/>
            <person name="Jayaseelan J.C."/>
            <person name="Lara F."/>
            <person name="Munidasa M."/>
            <person name="Palculict T."/>
            <person name="Patil S."/>
            <person name="Pu L.-L."/>
            <person name="Saada N."/>
            <person name="Tang L."/>
            <person name="Weissenberger G."/>
            <person name="Zhu Y."/>
            <person name="Hemphill L."/>
            <person name="Shang Y."/>
            <person name="Youmans B."/>
            <person name="Ayvaz T."/>
            <person name="Ross M."/>
            <person name="Santibanez J."/>
            <person name="Aqrawi P."/>
            <person name="Gross S."/>
            <person name="Joshi V."/>
            <person name="Fowler G."/>
            <person name="Nazareth L."/>
            <person name="Reid J."/>
            <person name="Worley K."/>
            <person name="Petrosino J."/>
            <person name="Highlander S."/>
            <person name="Gibbs R."/>
        </authorList>
    </citation>
    <scope>NUCLEOTIDE SEQUENCE [LARGE SCALE GENOMIC DNA]</scope>
    <source>
        <strain evidence="16 17">ATCC BAA-1200</strain>
    </source>
</reference>
<dbReference type="Proteomes" id="UP000004105">
    <property type="component" value="Unassembled WGS sequence"/>
</dbReference>
<evidence type="ECO:0000256" key="12">
    <source>
        <dbReference type="PROSITE-ProRule" id="PRU00560"/>
    </source>
</evidence>
<dbReference type="InterPro" id="IPR014016">
    <property type="entry name" value="UvrD-like_ATP-bd"/>
</dbReference>
<evidence type="ECO:0000256" key="3">
    <source>
        <dbReference type="ARBA" id="ARBA00022801"/>
    </source>
</evidence>
<protein>
    <recommendedName>
        <fullName evidence="9">DNA 3'-5' helicase</fullName>
        <ecNumber evidence="9">5.6.2.4</ecNumber>
    </recommendedName>
    <alternativeName>
        <fullName evidence="10">DNA 3'-5' helicase II</fullName>
    </alternativeName>
</protein>
<comment type="catalytic activity">
    <reaction evidence="8">
        <text>Couples ATP hydrolysis with the unwinding of duplex DNA by translocating in the 3'-5' direction.</text>
        <dbReference type="EC" id="5.6.2.4"/>
    </reaction>
</comment>
<dbReference type="PANTHER" id="PTHR11070:SF2">
    <property type="entry name" value="ATP-DEPENDENT DNA HELICASE SRS2"/>
    <property type="match status" value="1"/>
</dbReference>
<dbReference type="GO" id="GO:0000725">
    <property type="term" value="P:recombinational repair"/>
    <property type="evidence" value="ECO:0007669"/>
    <property type="project" value="TreeGrafter"/>
</dbReference>
<feature type="domain" description="UvrD-like helicase C-terminal" evidence="15">
    <location>
        <begin position="363"/>
        <end position="642"/>
    </location>
</feature>
<organism evidence="16 17">
    <name type="scientific">Neisseria bacilliformis ATCC BAA-1200</name>
    <dbReference type="NCBI Taxonomy" id="888742"/>
    <lineage>
        <taxon>Bacteria</taxon>
        <taxon>Pseudomonadati</taxon>
        <taxon>Pseudomonadota</taxon>
        <taxon>Betaproteobacteria</taxon>
        <taxon>Neisseriales</taxon>
        <taxon>Neisseriaceae</taxon>
        <taxon>Neisseria</taxon>
    </lineage>
</organism>
<keyword evidence="2 12" id="KW-0547">Nucleotide-binding</keyword>
<dbReference type="EC" id="5.6.2.4" evidence="9"/>
<evidence type="ECO:0000259" key="15">
    <source>
        <dbReference type="PROSITE" id="PS51217"/>
    </source>
</evidence>
<keyword evidence="4 12" id="KW-0347">Helicase</keyword>
<comment type="catalytic activity">
    <reaction evidence="11">
        <text>ATP + H2O = ADP + phosphate + H(+)</text>
        <dbReference type="Rhea" id="RHEA:13065"/>
        <dbReference type="ChEBI" id="CHEBI:15377"/>
        <dbReference type="ChEBI" id="CHEBI:15378"/>
        <dbReference type="ChEBI" id="CHEBI:30616"/>
        <dbReference type="ChEBI" id="CHEBI:43474"/>
        <dbReference type="ChEBI" id="CHEBI:456216"/>
        <dbReference type="EC" id="5.6.2.4"/>
    </reaction>
</comment>
<dbReference type="Pfam" id="PF21196">
    <property type="entry name" value="PcrA_UvrD_tudor"/>
    <property type="match status" value="1"/>
</dbReference>
<dbReference type="InterPro" id="IPR013986">
    <property type="entry name" value="DExx_box_DNA_helicase_dom_sf"/>
</dbReference>
<dbReference type="Gene3D" id="3.40.50.300">
    <property type="entry name" value="P-loop containing nucleotide triphosphate hydrolases"/>
    <property type="match status" value="2"/>
</dbReference>
<dbReference type="AlphaFoldDB" id="F2BAF4"/>
<dbReference type="PROSITE" id="PS51217">
    <property type="entry name" value="UVRD_HELICASE_CTER"/>
    <property type="match status" value="1"/>
</dbReference>
<evidence type="ECO:0000256" key="4">
    <source>
        <dbReference type="ARBA" id="ARBA00022806"/>
    </source>
</evidence>
<dbReference type="CDD" id="cd17932">
    <property type="entry name" value="DEXQc_UvrD"/>
    <property type="match status" value="1"/>
</dbReference>
<evidence type="ECO:0000256" key="1">
    <source>
        <dbReference type="ARBA" id="ARBA00009922"/>
    </source>
</evidence>
<comment type="similarity">
    <text evidence="1">Belongs to the helicase family. UvrD subfamily.</text>
</comment>
<evidence type="ECO:0000259" key="14">
    <source>
        <dbReference type="PROSITE" id="PS51198"/>
    </source>
</evidence>
<comment type="caution">
    <text evidence="16">The sequence shown here is derived from an EMBL/GenBank/DDBJ whole genome shotgun (WGS) entry which is preliminary data.</text>
</comment>
<feature type="domain" description="UvrD-like helicase ATP-binding" evidence="14">
    <location>
        <begin position="85"/>
        <end position="362"/>
    </location>
</feature>
<keyword evidence="7" id="KW-0413">Isomerase</keyword>
<dbReference type="EMBL" id="AFAY01000012">
    <property type="protein sequence ID" value="EGF11670.1"/>
    <property type="molecule type" value="Genomic_DNA"/>
</dbReference>
<dbReference type="GO" id="GO:0033202">
    <property type="term" value="C:DNA helicase complex"/>
    <property type="evidence" value="ECO:0007669"/>
    <property type="project" value="TreeGrafter"/>
</dbReference>
<dbReference type="InterPro" id="IPR027417">
    <property type="entry name" value="P-loop_NTPase"/>
</dbReference>
<dbReference type="Pfam" id="PF00580">
    <property type="entry name" value="UvrD-helicase"/>
    <property type="match status" value="1"/>
</dbReference>
<keyword evidence="5 12" id="KW-0067">ATP-binding</keyword>
<keyword evidence="3 12" id="KW-0378">Hydrolase</keyword>
<evidence type="ECO:0000256" key="5">
    <source>
        <dbReference type="ARBA" id="ARBA00022840"/>
    </source>
</evidence>
<dbReference type="GO" id="GO:0005524">
    <property type="term" value="F:ATP binding"/>
    <property type="evidence" value="ECO:0007669"/>
    <property type="project" value="UniProtKB-UniRule"/>
</dbReference>
<accession>F2BAF4</accession>
<proteinExistence type="inferred from homology"/>
<dbReference type="CDD" id="cd18807">
    <property type="entry name" value="SF1_C_UvrD"/>
    <property type="match status" value="1"/>
</dbReference>
<evidence type="ECO:0000256" key="6">
    <source>
        <dbReference type="ARBA" id="ARBA00023125"/>
    </source>
</evidence>
<dbReference type="STRING" id="267212.GCA_001063965_02020"/>
<dbReference type="GO" id="GO:0003677">
    <property type="term" value="F:DNA binding"/>
    <property type="evidence" value="ECO:0007669"/>
    <property type="project" value="UniProtKB-KW"/>
</dbReference>
<feature type="binding site" evidence="12">
    <location>
        <begin position="106"/>
        <end position="113"/>
    </location>
    <ligand>
        <name>ATP</name>
        <dbReference type="ChEBI" id="CHEBI:30616"/>
    </ligand>
</feature>
<name>F2BAF4_9NEIS</name>
<dbReference type="Gene3D" id="1.10.10.160">
    <property type="match status" value="1"/>
</dbReference>
<sequence length="805" mass="89684">MWRKPRTRFLPPNKSTPFPKSPNRVRGLRHTPYTRQRPSETSASTQPEAVKRIFRRPNPLKCRLYAFSDGLTMFSTESPSSALLQGLNPEQLAAVTWPPQSALVLAGAGSGKTRVLTTRIAWLLQSSQASVHSIMAVTFTNKAAKEMQTRLGAMIPVNIRAMWLGTFHGLCHRFLRLHHRDAGLPASFQILDSGDQLSLIKRLLKTLNIAEEIIAPRTLQGFINAQKESGLRANAIEAPDPHTRRLIECYAEYDKVCQREGVVDFAELMLRSYELLQNNEMLRRHYQNRFNHILVDEFQDTNKLQYAWLKLMAGGNAAVFAVGDDDQSIYRFRGAHVGNMAALMNEFHISEPVKLEQNYRSVGNILAAANAVIENNDERLGKNLRTDAEAGDKIRFFSAPSDFDEAQFVIEETKSLQREGKSLNETAVLYRSNAQSRVIEQALFRSGLPYKIYGGLRFYERQEIKHALAYLRLAVNPDDDNALLRVINMPPRGIGARTIENLQTASAETGVSLWQAACAAGAKAAKVAAFVRLIENLRTQVGQMPLAEIMSGIVRDSGLVEYYQTQKGDHQDRLDNLDELVNAAIAFKPEESNFEILPENAAADPAFPILAFLSNAALESGENQAGEGEDAVQLMTVHAAKGLEFDTVFLTGMEEGRFPSELSLAERGGLQEERRLMYVAITRARKRLYISMAQQRMLHGQTQFGVPSRFVEEIPPEVLHFLSPHKTATTFADKPRRSDIPAADTYQPAQSYGGFRIGQNVRHAKFGTGVIIDAADKGGSARLTINFGKQGIKELDTGFAKLEAV</sequence>
<evidence type="ECO:0000256" key="9">
    <source>
        <dbReference type="ARBA" id="ARBA00034808"/>
    </source>
</evidence>
<evidence type="ECO:0000313" key="17">
    <source>
        <dbReference type="Proteomes" id="UP000004105"/>
    </source>
</evidence>
<dbReference type="SUPFAM" id="SSF52540">
    <property type="entry name" value="P-loop containing nucleoside triphosphate hydrolases"/>
    <property type="match status" value="1"/>
</dbReference>
<dbReference type="InterPro" id="IPR000212">
    <property type="entry name" value="DNA_helicase_UvrD/REP"/>
</dbReference>
<evidence type="ECO:0000256" key="7">
    <source>
        <dbReference type="ARBA" id="ARBA00023235"/>
    </source>
</evidence>
<gene>
    <name evidence="16" type="primary">uvrD</name>
    <name evidence="16" type="ORF">HMPREF9123_0786</name>
</gene>
<keyword evidence="17" id="KW-1185">Reference proteome</keyword>
<evidence type="ECO:0000313" key="16">
    <source>
        <dbReference type="EMBL" id="EGF11670.1"/>
    </source>
</evidence>
<dbReference type="InterPro" id="IPR014017">
    <property type="entry name" value="DNA_helicase_UvrD-like_C"/>
</dbReference>
<feature type="compositionally biased region" description="Polar residues" evidence="13">
    <location>
        <begin position="33"/>
        <end position="47"/>
    </location>
</feature>
<feature type="region of interest" description="Disordered" evidence="13">
    <location>
        <begin position="1"/>
        <end position="47"/>
    </location>
</feature>
<dbReference type="GO" id="GO:0016887">
    <property type="term" value="F:ATP hydrolysis activity"/>
    <property type="evidence" value="ECO:0007669"/>
    <property type="project" value="RHEA"/>
</dbReference>
<dbReference type="GO" id="GO:0005829">
    <property type="term" value="C:cytosol"/>
    <property type="evidence" value="ECO:0007669"/>
    <property type="project" value="TreeGrafter"/>
</dbReference>
<dbReference type="PANTHER" id="PTHR11070">
    <property type="entry name" value="UVRD / RECB / PCRA DNA HELICASE FAMILY MEMBER"/>
    <property type="match status" value="1"/>
</dbReference>
<evidence type="ECO:0000256" key="13">
    <source>
        <dbReference type="SAM" id="MobiDB-lite"/>
    </source>
</evidence>
<dbReference type="PROSITE" id="PS51198">
    <property type="entry name" value="UVRD_HELICASE_ATP_BIND"/>
    <property type="match status" value="1"/>
</dbReference>
<dbReference type="Gene3D" id="1.10.486.10">
    <property type="entry name" value="PCRA, domain 4"/>
    <property type="match status" value="1"/>
</dbReference>
<evidence type="ECO:0000256" key="10">
    <source>
        <dbReference type="ARBA" id="ARBA00034923"/>
    </source>
</evidence>
<dbReference type="GO" id="GO:0043138">
    <property type="term" value="F:3'-5' DNA helicase activity"/>
    <property type="evidence" value="ECO:0007669"/>
    <property type="project" value="UniProtKB-EC"/>
</dbReference>
<evidence type="ECO:0000256" key="11">
    <source>
        <dbReference type="ARBA" id="ARBA00048988"/>
    </source>
</evidence>
<dbReference type="Pfam" id="PF13361">
    <property type="entry name" value="UvrD_C"/>
    <property type="match status" value="1"/>
</dbReference>
<evidence type="ECO:0000256" key="2">
    <source>
        <dbReference type="ARBA" id="ARBA00022741"/>
    </source>
</evidence>